<dbReference type="Pfam" id="PF00512">
    <property type="entry name" value="HisKA"/>
    <property type="match status" value="1"/>
</dbReference>
<dbReference type="SMART" id="SM00091">
    <property type="entry name" value="PAS"/>
    <property type="match status" value="4"/>
</dbReference>
<proteinExistence type="predicted"/>
<keyword evidence="7" id="KW-0175">Coiled coil</keyword>
<dbReference type="SMART" id="SM00387">
    <property type="entry name" value="HATPase_c"/>
    <property type="match status" value="1"/>
</dbReference>
<feature type="domain" description="PAS" evidence="9">
    <location>
        <begin position="30"/>
        <end position="102"/>
    </location>
</feature>
<evidence type="ECO:0000256" key="3">
    <source>
        <dbReference type="ARBA" id="ARBA00012438"/>
    </source>
</evidence>
<dbReference type="CDD" id="cd16922">
    <property type="entry name" value="HATPase_EvgS-ArcB-TorS-like"/>
    <property type="match status" value="1"/>
</dbReference>
<accession>A0A916UYW9</accession>
<organism evidence="11 12">
    <name type="scientific">Undibacterium terreum</name>
    <dbReference type="NCBI Taxonomy" id="1224302"/>
    <lineage>
        <taxon>Bacteria</taxon>
        <taxon>Pseudomonadati</taxon>
        <taxon>Pseudomonadota</taxon>
        <taxon>Betaproteobacteria</taxon>
        <taxon>Burkholderiales</taxon>
        <taxon>Oxalobacteraceae</taxon>
        <taxon>Undibacterium</taxon>
    </lineage>
</organism>
<reference evidence="11" key="2">
    <citation type="submission" date="2020-09" db="EMBL/GenBank/DDBJ databases">
        <authorList>
            <person name="Sun Q."/>
            <person name="Zhou Y."/>
        </authorList>
    </citation>
    <scope>NUCLEOTIDE SEQUENCE</scope>
    <source>
        <strain evidence="11">CGMCC 1.10998</strain>
    </source>
</reference>
<dbReference type="InterPro" id="IPR003661">
    <property type="entry name" value="HisK_dim/P_dom"/>
</dbReference>
<dbReference type="PROSITE" id="PS50112">
    <property type="entry name" value="PAS"/>
    <property type="match status" value="3"/>
</dbReference>
<dbReference type="SMART" id="SM00086">
    <property type="entry name" value="PAC"/>
    <property type="match status" value="5"/>
</dbReference>
<dbReference type="AlphaFoldDB" id="A0A916UYW9"/>
<dbReference type="InterPro" id="IPR013655">
    <property type="entry name" value="PAS_fold_3"/>
</dbReference>
<protein>
    <recommendedName>
        <fullName evidence="3">histidine kinase</fullName>
        <ecNumber evidence="3">2.7.13.3</ecNumber>
    </recommendedName>
</protein>
<dbReference type="Proteomes" id="UP000637423">
    <property type="component" value="Unassembled WGS sequence"/>
</dbReference>
<dbReference type="InterPro" id="IPR036890">
    <property type="entry name" value="HATPase_C_sf"/>
</dbReference>
<evidence type="ECO:0000313" key="12">
    <source>
        <dbReference type="Proteomes" id="UP000637423"/>
    </source>
</evidence>
<evidence type="ECO:0000259" key="8">
    <source>
        <dbReference type="PROSITE" id="PS50109"/>
    </source>
</evidence>
<evidence type="ECO:0000256" key="7">
    <source>
        <dbReference type="SAM" id="Coils"/>
    </source>
</evidence>
<dbReference type="PANTHER" id="PTHR43304">
    <property type="entry name" value="PHYTOCHROME-LIKE PROTEIN CPH1"/>
    <property type="match status" value="1"/>
</dbReference>
<dbReference type="InterPro" id="IPR052162">
    <property type="entry name" value="Sensor_kinase/Photoreceptor"/>
</dbReference>
<dbReference type="Gene3D" id="3.30.450.20">
    <property type="entry name" value="PAS domain"/>
    <property type="match status" value="5"/>
</dbReference>
<keyword evidence="5" id="KW-0808">Transferase</keyword>
<dbReference type="EC" id="2.7.13.3" evidence="3"/>
<dbReference type="Pfam" id="PF08447">
    <property type="entry name" value="PAS_3"/>
    <property type="match status" value="3"/>
</dbReference>
<feature type="domain" description="Histidine kinase" evidence="8">
    <location>
        <begin position="693"/>
        <end position="912"/>
    </location>
</feature>
<dbReference type="PROSITE" id="PS50109">
    <property type="entry name" value="HIS_KIN"/>
    <property type="match status" value="1"/>
</dbReference>
<evidence type="ECO:0000256" key="6">
    <source>
        <dbReference type="ARBA" id="ARBA00022777"/>
    </source>
</evidence>
<dbReference type="SUPFAM" id="SSF55785">
    <property type="entry name" value="PYP-like sensor domain (PAS domain)"/>
    <property type="match status" value="5"/>
</dbReference>
<dbReference type="PROSITE" id="PS50113">
    <property type="entry name" value="PAC"/>
    <property type="match status" value="2"/>
</dbReference>
<dbReference type="SUPFAM" id="SSF47384">
    <property type="entry name" value="Homodimeric domain of signal transducing histidine kinase"/>
    <property type="match status" value="1"/>
</dbReference>
<dbReference type="InterPro" id="IPR005467">
    <property type="entry name" value="His_kinase_dom"/>
</dbReference>
<dbReference type="InterPro" id="IPR004358">
    <property type="entry name" value="Sig_transdc_His_kin-like_C"/>
</dbReference>
<comment type="catalytic activity">
    <reaction evidence="1">
        <text>ATP + protein L-histidine = ADP + protein N-phospho-L-histidine.</text>
        <dbReference type="EC" id="2.7.13.3"/>
    </reaction>
</comment>
<feature type="domain" description="PAC" evidence="10">
    <location>
        <begin position="106"/>
        <end position="159"/>
    </location>
</feature>
<dbReference type="InterPro" id="IPR000014">
    <property type="entry name" value="PAS"/>
</dbReference>
<dbReference type="NCBIfam" id="TIGR00229">
    <property type="entry name" value="sensory_box"/>
    <property type="match status" value="4"/>
</dbReference>
<comment type="subcellular location">
    <subcellularLocation>
        <location evidence="2">Cell inner membrane</location>
        <topology evidence="2">Multi-pass membrane protein</topology>
    </subcellularLocation>
</comment>
<dbReference type="FunFam" id="3.30.565.10:FF:000006">
    <property type="entry name" value="Sensor histidine kinase WalK"/>
    <property type="match status" value="1"/>
</dbReference>
<evidence type="ECO:0000256" key="4">
    <source>
        <dbReference type="ARBA" id="ARBA00022553"/>
    </source>
</evidence>
<dbReference type="CDD" id="cd00130">
    <property type="entry name" value="PAS"/>
    <property type="match status" value="3"/>
</dbReference>
<reference evidence="11" key="1">
    <citation type="journal article" date="2014" name="Int. J. Syst. Evol. Microbiol.">
        <title>Complete genome sequence of Corynebacterium casei LMG S-19264T (=DSM 44701T), isolated from a smear-ripened cheese.</title>
        <authorList>
            <consortium name="US DOE Joint Genome Institute (JGI-PGF)"/>
            <person name="Walter F."/>
            <person name="Albersmeier A."/>
            <person name="Kalinowski J."/>
            <person name="Ruckert C."/>
        </authorList>
    </citation>
    <scope>NUCLEOTIDE SEQUENCE</scope>
    <source>
        <strain evidence="11">CGMCC 1.10998</strain>
    </source>
</reference>
<evidence type="ECO:0000313" key="11">
    <source>
        <dbReference type="EMBL" id="GGC94635.1"/>
    </source>
</evidence>
<keyword evidence="4" id="KW-0597">Phosphoprotein</keyword>
<dbReference type="Pfam" id="PF02518">
    <property type="entry name" value="HATPase_c"/>
    <property type="match status" value="1"/>
</dbReference>
<dbReference type="PANTHER" id="PTHR43304:SF1">
    <property type="entry name" value="PAC DOMAIN-CONTAINING PROTEIN"/>
    <property type="match status" value="1"/>
</dbReference>
<dbReference type="EMBL" id="BMED01000006">
    <property type="protein sequence ID" value="GGC94635.1"/>
    <property type="molecule type" value="Genomic_DNA"/>
</dbReference>
<gene>
    <name evidence="11" type="ORF">GCM10011396_47500</name>
</gene>
<dbReference type="InterPro" id="IPR003594">
    <property type="entry name" value="HATPase_dom"/>
</dbReference>
<evidence type="ECO:0000259" key="9">
    <source>
        <dbReference type="PROSITE" id="PS50112"/>
    </source>
</evidence>
<dbReference type="SUPFAM" id="SSF55874">
    <property type="entry name" value="ATPase domain of HSP90 chaperone/DNA topoisomerase II/histidine kinase"/>
    <property type="match status" value="1"/>
</dbReference>
<dbReference type="Gene3D" id="1.10.287.130">
    <property type="match status" value="1"/>
</dbReference>
<dbReference type="GO" id="GO:0000155">
    <property type="term" value="F:phosphorelay sensor kinase activity"/>
    <property type="evidence" value="ECO:0007669"/>
    <property type="project" value="InterPro"/>
</dbReference>
<name>A0A916UYW9_9BURK</name>
<keyword evidence="12" id="KW-1185">Reference proteome</keyword>
<feature type="domain" description="PAC" evidence="10">
    <location>
        <begin position="371"/>
        <end position="424"/>
    </location>
</feature>
<comment type="caution">
    <text evidence="11">The sequence shown here is derived from an EMBL/GenBank/DDBJ whole genome shotgun (WGS) entry which is preliminary data.</text>
</comment>
<sequence length="912" mass="102063">MHAGQIAGAMSNSPSSFAQHHVAAALQFAGNDSLRSVLEAIGDSIWDWDLVSNEVFFSQPYKRILGYADGEFGNHLSEWTRRLHPDDAPQTLETTRAYLAGEIPVYDNEHRLQCSDGSWKWLRSRGALVACTAEGKPARMMGLVTDITPTRLLHEELKKSHALLTTFSQQLPGIFYQFQLAPDGSSFFPYASVGIQDIYEVTPEQVRRDATEVFNKIHPDDLESVRAGIMESARLLTPWHHEYRVQLSSGERWLMGDARPEKLGDGSVLWHGFISDISKRKLAEQKLSAAEQQMRLVLKASNQGVYDFNILTGEASASPEFARMLGYEPEEFSDSKKFWRDFWEHRIHPDDIPGLKKAYQTHFSNSKGKDFHAEFRQKTRSGDWKWIMSLGSVVEWNHEGRAVRMLGTHIDITERKKAEEEARSSQELLNASNSRYKQLAQELDILISNAPLGIMFATEGVIVRANSALAELCGFASAQAMIGVQTNFLCQDADDYKAFSALVAPKLLADEAVDVEWKVKRVTGESFIARIAGRALPSENYVRGAVWMMEDITLQHSMLDALTSSERRLQRLMNSSLVGIAQGVVTGHLTDVNQVFCQLSGYRREELIGQSIFWEMLFSEQDRQTCQQAYEELVATGSVAPFELMLRHQDGHKIPILVGLNYLESSRNEWVVFAMDISERQRIGQLKSEFISVVSHELRTPLTSIRGSLGLVEAGIAGELPPKARHLIHIAHNNSVRLIGLVNDILDMDKLVSGKMIFRTERLDLAQLLENAIEANMAYASSLKVHLRYSEHPPRALIRADSDRLMQVMANLLSNAAKFSADGDTVDICLWQNGQACRVEVTDHGPGIPASYRPHIFEPFTQADGTNTRQQGGTGLGLSITKTLVEKMGGKLGFLTGEGKGTTFWFEFDAAE</sequence>
<dbReference type="InterPro" id="IPR000700">
    <property type="entry name" value="PAS-assoc_C"/>
</dbReference>
<dbReference type="InterPro" id="IPR001610">
    <property type="entry name" value="PAC"/>
</dbReference>
<evidence type="ECO:0000256" key="5">
    <source>
        <dbReference type="ARBA" id="ARBA00022679"/>
    </source>
</evidence>
<feature type="domain" description="PAS" evidence="9">
    <location>
        <begin position="290"/>
        <end position="366"/>
    </location>
</feature>
<dbReference type="SMART" id="SM00388">
    <property type="entry name" value="HisKA"/>
    <property type="match status" value="1"/>
</dbReference>
<dbReference type="PRINTS" id="PR00344">
    <property type="entry name" value="BCTRLSENSOR"/>
</dbReference>
<dbReference type="CDD" id="cd00082">
    <property type="entry name" value="HisKA"/>
    <property type="match status" value="1"/>
</dbReference>
<dbReference type="Gene3D" id="3.30.565.10">
    <property type="entry name" value="Histidine kinase-like ATPase, C-terminal domain"/>
    <property type="match status" value="1"/>
</dbReference>
<evidence type="ECO:0000259" key="10">
    <source>
        <dbReference type="PROSITE" id="PS50113"/>
    </source>
</evidence>
<keyword evidence="6" id="KW-0418">Kinase</keyword>
<evidence type="ECO:0000256" key="1">
    <source>
        <dbReference type="ARBA" id="ARBA00000085"/>
    </source>
</evidence>
<dbReference type="Pfam" id="PF13426">
    <property type="entry name" value="PAS_9"/>
    <property type="match status" value="2"/>
</dbReference>
<dbReference type="InterPro" id="IPR036097">
    <property type="entry name" value="HisK_dim/P_sf"/>
</dbReference>
<feature type="domain" description="PAS" evidence="9">
    <location>
        <begin position="565"/>
        <end position="637"/>
    </location>
</feature>
<dbReference type="InterPro" id="IPR035965">
    <property type="entry name" value="PAS-like_dom_sf"/>
</dbReference>
<evidence type="ECO:0000256" key="2">
    <source>
        <dbReference type="ARBA" id="ARBA00004429"/>
    </source>
</evidence>
<feature type="coiled-coil region" evidence="7">
    <location>
        <begin position="415"/>
        <end position="449"/>
    </location>
</feature>
<dbReference type="GO" id="GO:0005886">
    <property type="term" value="C:plasma membrane"/>
    <property type="evidence" value="ECO:0007669"/>
    <property type="project" value="UniProtKB-SubCell"/>
</dbReference>